<feature type="domain" description="Glycosyltransferase subfamily 4-like N-terminal" evidence="3">
    <location>
        <begin position="14"/>
        <end position="175"/>
    </location>
</feature>
<proteinExistence type="predicted"/>
<dbReference type="Gene3D" id="3.40.50.2000">
    <property type="entry name" value="Glycogen Phosphorylase B"/>
    <property type="match status" value="2"/>
</dbReference>
<keyword evidence="2" id="KW-0808">Transferase</keyword>
<organism evidence="4 5">
    <name type="scientific">Candidatus Odyssella acanthamoebae</name>
    <dbReference type="NCBI Taxonomy" id="91604"/>
    <lineage>
        <taxon>Bacteria</taxon>
        <taxon>Pseudomonadati</taxon>
        <taxon>Pseudomonadota</taxon>
        <taxon>Alphaproteobacteria</taxon>
        <taxon>Holosporales</taxon>
        <taxon>Candidatus Paracaedibacteraceae</taxon>
        <taxon>Candidatus Odyssella</taxon>
    </lineage>
</organism>
<dbReference type="eggNOG" id="COG0438">
    <property type="taxonomic scope" value="Bacteria"/>
</dbReference>
<evidence type="ECO:0000259" key="3">
    <source>
        <dbReference type="Pfam" id="PF13439"/>
    </source>
</evidence>
<dbReference type="AlphaFoldDB" id="A0A077AX06"/>
<keyword evidence="1" id="KW-0328">Glycosyltransferase</keyword>
<evidence type="ECO:0000313" key="4">
    <source>
        <dbReference type="EMBL" id="AIK97106.1"/>
    </source>
</evidence>
<evidence type="ECO:0000256" key="2">
    <source>
        <dbReference type="ARBA" id="ARBA00022679"/>
    </source>
</evidence>
<accession>A0A077AX06</accession>
<keyword evidence="5" id="KW-1185">Reference proteome</keyword>
<dbReference type="Pfam" id="PF13692">
    <property type="entry name" value="Glyco_trans_1_4"/>
    <property type="match status" value="1"/>
</dbReference>
<dbReference type="OrthoDB" id="9790710at2"/>
<protein>
    <recommendedName>
        <fullName evidence="3">Glycosyltransferase subfamily 4-like N-terminal domain-containing protein</fullName>
    </recommendedName>
</protein>
<reference evidence="4 5" key="1">
    <citation type="submission" date="2014-07" db="EMBL/GenBank/DDBJ databases">
        <title>Comparative genomic insights into amoeba endosymbionts belonging to the families of Holosporaceae and Candidatus Midichloriaceae within Rickettsiales.</title>
        <authorList>
            <person name="Wang Z."/>
            <person name="Wu M."/>
        </authorList>
    </citation>
    <scope>NUCLEOTIDE SEQUENCE [LARGE SCALE GENOMIC DNA]</scope>
    <source>
        <strain evidence="4">PRA3</strain>
    </source>
</reference>
<evidence type="ECO:0000256" key="1">
    <source>
        <dbReference type="ARBA" id="ARBA00022676"/>
    </source>
</evidence>
<dbReference type="HOGENOM" id="CLU_009583_0_3_5"/>
<dbReference type="PANTHER" id="PTHR12526:SF510">
    <property type="entry name" value="D-INOSITOL 3-PHOSPHATE GLYCOSYLTRANSFERASE"/>
    <property type="match status" value="1"/>
</dbReference>
<dbReference type="GO" id="GO:0016757">
    <property type="term" value="F:glycosyltransferase activity"/>
    <property type="evidence" value="ECO:0007669"/>
    <property type="project" value="UniProtKB-KW"/>
</dbReference>
<gene>
    <name evidence="4" type="ORF">ID47_10780</name>
</gene>
<dbReference type="InterPro" id="IPR028098">
    <property type="entry name" value="Glyco_trans_4-like_N"/>
</dbReference>
<dbReference type="EMBL" id="CP008941">
    <property type="protein sequence ID" value="AIK97106.1"/>
    <property type="molecule type" value="Genomic_DNA"/>
</dbReference>
<evidence type="ECO:0000313" key="5">
    <source>
        <dbReference type="Proteomes" id="UP000028926"/>
    </source>
</evidence>
<dbReference type="Proteomes" id="UP000028926">
    <property type="component" value="Chromosome"/>
</dbReference>
<dbReference type="Pfam" id="PF13439">
    <property type="entry name" value="Glyco_transf_4"/>
    <property type="match status" value="1"/>
</dbReference>
<dbReference type="PANTHER" id="PTHR12526">
    <property type="entry name" value="GLYCOSYLTRANSFERASE"/>
    <property type="match status" value="1"/>
</dbReference>
<dbReference type="RefSeq" id="WP_038466205.1">
    <property type="nucleotide sequence ID" value="NZ_CP008941.1"/>
</dbReference>
<dbReference type="SUPFAM" id="SSF53756">
    <property type="entry name" value="UDP-Glycosyltransferase/glycogen phosphorylase"/>
    <property type="match status" value="1"/>
</dbReference>
<dbReference type="STRING" id="91604.ID47_10780"/>
<dbReference type="KEGG" id="paca:ID47_10780"/>
<sequence length="375" mass="42393">MIKLAFIITGLGRGGAERMLLKLLSSIDRNRFEPRIFCLTTIDDLKPEFDSLGIKVYTYQLNRPVLAIISLWRFLKDCGQFAPHLIQGWMYHGNIFAWLAHKRCPAKLLFGIRASLYDFNFERRLTQWIIRLGGYLSTSSDGIIYVSTVARHQHELIGYTPKESITIANGFDLEKFKENSDFRLDYRQRLQLLDTHIAIGFFARFHKLKGFKDLLQAFAVVHKKNPQTKLILAGQQIDDQNAQLQETIAHYKLQQHVLLLGQLTHPEHCLPALDLFVSPSLQEGFPNVVGEAMACGVPCVVTDVGDSALAVGETGIVVPPNDPQALAQAILKIIEHPDTLHSLGGQARRRIETKFSLPTIVKEYETAYINFVEKA</sequence>
<name>A0A077AX06_9PROT</name>